<dbReference type="AlphaFoldDB" id="A0A7S2G9P6"/>
<name>A0A7S2G9P6_9STRA</name>
<evidence type="ECO:0000256" key="2">
    <source>
        <dbReference type="ARBA" id="ARBA00022840"/>
    </source>
</evidence>
<gene>
    <name evidence="5" type="ORF">FPAR1323_LOCUS14107</name>
</gene>
<evidence type="ECO:0000313" key="5">
    <source>
        <dbReference type="EMBL" id="CAD9438319.1"/>
    </source>
</evidence>
<comment type="similarity">
    <text evidence="3">Belongs to the heat shock protein 70 family.</text>
</comment>
<keyword evidence="1 3" id="KW-0547">Nucleotide-binding</keyword>
<dbReference type="InterPro" id="IPR018181">
    <property type="entry name" value="Heat_shock_70_CS"/>
</dbReference>
<reference evidence="5" key="1">
    <citation type="submission" date="2021-01" db="EMBL/GenBank/DDBJ databases">
        <authorList>
            <person name="Corre E."/>
            <person name="Pelletier E."/>
            <person name="Niang G."/>
            <person name="Scheremetjew M."/>
            <person name="Finn R."/>
            <person name="Kale V."/>
            <person name="Holt S."/>
            <person name="Cochrane G."/>
            <person name="Meng A."/>
            <person name="Brown T."/>
            <person name="Cohen L."/>
        </authorList>
    </citation>
    <scope>NUCLEOTIDE SEQUENCE</scope>
    <source>
        <strain evidence="5">RCC1693</strain>
    </source>
</reference>
<dbReference type="Gene3D" id="1.20.1270.10">
    <property type="match status" value="1"/>
</dbReference>
<dbReference type="PROSITE" id="PS01036">
    <property type="entry name" value="HSP70_3"/>
    <property type="match status" value="1"/>
</dbReference>
<dbReference type="SUPFAM" id="SSF53067">
    <property type="entry name" value="Actin-like ATPase domain"/>
    <property type="match status" value="1"/>
</dbReference>
<dbReference type="SUPFAM" id="SSF100920">
    <property type="entry name" value="Heat shock protein 70kD (HSP70), peptide-binding domain"/>
    <property type="match status" value="1"/>
</dbReference>
<dbReference type="Gene3D" id="3.30.420.40">
    <property type="match status" value="2"/>
</dbReference>
<evidence type="ECO:0008006" key="6">
    <source>
        <dbReference type="Google" id="ProtNLM"/>
    </source>
</evidence>
<protein>
    <recommendedName>
        <fullName evidence="6">Heat shock protein 70</fullName>
    </recommendedName>
</protein>
<dbReference type="PRINTS" id="PR00301">
    <property type="entry name" value="HEATSHOCK70"/>
</dbReference>
<organism evidence="5">
    <name type="scientific">Florenciella parvula</name>
    <dbReference type="NCBI Taxonomy" id="236787"/>
    <lineage>
        <taxon>Eukaryota</taxon>
        <taxon>Sar</taxon>
        <taxon>Stramenopiles</taxon>
        <taxon>Ochrophyta</taxon>
        <taxon>Dictyochophyceae</taxon>
        <taxon>Florenciellales</taxon>
        <taxon>Florenciella</taxon>
    </lineage>
</organism>
<feature type="compositionally biased region" description="Gly residues" evidence="4">
    <location>
        <begin position="406"/>
        <end position="417"/>
    </location>
</feature>
<dbReference type="GO" id="GO:0140662">
    <property type="term" value="F:ATP-dependent protein folding chaperone"/>
    <property type="evidence" value="ECO:0007669"/>
    <property type="project" value="InterPro"/>
</dbReference>
<dbReference type="PANTHER" id="PTHR19375">
    <property type="entry name" value="HEAT SHOCK PROTEIN 70KDA"/>
    <property type="match status" value="1"/>
</dbReference>
<feature type="compositionally biased region" description="Acidic residues" evidence="4">
    <location>
        <begin position="426"/>
        <end position="444"/>
    </location>
</feature>
<dbReference type="InterPro" id="IPR013126">
    <property type="entry name" value="Hsp_70_fam"/>
</dbReference>
<dbReference type="FunFam" id="3.90.640.10:FF:000002">
    <property type="entry name" value="Heat shock 70 kDa"/>
    <property type="match status" value="1"/>
</dbReference>
<proteinExistence type="inferred from homology"/>
<dbReference type="InterPro" id="IPR029048">
    <property type="entry name" value="HSP70_C_sf"/>
</dbReference>
<evidence type="ECO:0000256" key="3">
    <source>
        <dbReference type="RuleBase" id="RU003322"/>
    </source>
</evidence>
<dbReference type="SUPFAM" id="SSF100934">
    <property type="entry name" value="Heat shock protein 70kD (HSP70), C-terminal subdomain"/>
    <property type="match status" value="1"/>
</dbReference>
<dbReference type="InterPro" id="IPR029047">
    <property type="entry name" value="HSP70_peptide-bd_sf"/>
</dbReference>
<keyword evidence="2 3" id="KW-0067">ATP-binding</keyword>
<feature type="region of interest" description="Disordered" evidence="4">
    <location>
        <begin position="404"/>
        <end position="545"/>
    </location>
</feature>
<sequence>MDAGVFQVKATTGDTHLGGEDFDNRLVDHLLKEFKARHKKDLRSDQRALRRIRTSCERAKRTLSTATQAHIEIDEIHDDIDFSTTVSRALFEEMNMDYFNKCMELVSSVLKDAEVEAAEVHDVVLVGGSTRIPKIQAMLTELFDKEPCKSINPDEAVAYGATVQAAIIVDDDSDQLQDLLLLDVTPLTLGLKTSGGVMTPLIPRNTTIPHKVTQKFSNSADNQDTVMISVYEGERKLVRDCNCIGQFSLKDIPKMERGRARIKVTFDIDANGILNVSAVEKSSKKEQKITIANDKGRLSSDMIEKMYQKAEEYQAEDDLAVLKAEARSKVEDYGYTIMAAIAADSKSKKNRLSENDKEDLEAMVSDINDWLAKHQFSELHEYEDKLKECRSSAHPILKRLAVDMSGGRGGKSIGKGGSSKSKVYDASDDEAEFTEDEEEEDDIAADTAGGGGGGDDESLPDLDGDEDDMPDLDGDEDEDEDGMPDLEDPDEDGMPDLDGPDEEEDEEEEEEEDDESEDDMPPLEDPDEAPTAETVDNSPKLEEID</sequence>
<dbReference type="EMBL" id="HBGT01027136">
    <property type="protein sequence ID" value="CAD9438319.1"/>
    <property type="molecule type" value="Transcribed_RNA"/>
</dbReference>
<feature type="compositionally biased region" description="Acidic residues" evidence="4">
    <location>
        <begin position="454"/>
        <end position="530"/>
    </location>
</feature>
<dbReference type="Pfam" id="PF00012">
    <property type="entry name" value="HSP70"/>
    <property type="match status" value="1"/>
</dbReference>
<evidence type="ECO:0000256" key="1">
    <source>
        <dbReference type="ARBA" id="ARBA00022741"/>
    </source>
</evidence>
<dbReference type="FunFam" id="2.60.34.10:FF:000002">
    <property type="entry name" value="Heat shock 70 kDa"/>
    <property type="match status" value="1"/>
</dbReference>
<dbReference type="GO" id="GO:0005524">
    <property type="term" value="F:ATP binding"/>
    <property type="evidence" value="ECO:0007669"/>
    <property type="project" value="UniProtKB-KW"/>
</dbReference>
<evidence type="ECO:0000256" key="4">
    <source>
        <dbReference type="SAM" id="MobiDB-lite"/>
    </source>
</evidence>
<dbReference type="InterPro" id="IPR043129">
    <property type="entry name" value="ATPase_NBD"/>
</dbReference>
<accession>A0A7S2G9P6</accession>
<dbReference type="Gene3D" id="2.60.34.10">
    <property type="entry name" value="Substrate Binding Domain Of DNAk, Chain A, domain 1"/>
    <property type="match status" value="1"/>
</dbReference>
<dbReference type="Gene3D" id="3.90.640.10">
    <property type="entry name" value="Actin, Chain A, domain 4"/>
    <property type="match status" value="1"/>
</dbReference>